<keyword evidence="2 4" id="KW-0808">Transferase</keyword>
<dbReference type="InterPro" id="IPR041698">
    <property type="entry name" value="Methyltransf_25"/>
</dbReference>
<dbReference type="GO" id="GO:0030798">
    <property type="term" value="F:trans-aconitate 2-methyltransferase activity"/>
    <property type="evidence" value="ECO:0007669"/>
    <property type="project" value="InterPro"/>
</dbReference>
<organism evidence="4 5">
    <name type="scientific">Ophiobolus disseminans</name>
    <dbReference type="NCBI Taxonomy" id="1469910"/>
    <lineage>
        <taxon>Eukaryota</taxon>
        <taxon>Fungi</taxon>
        <taxon>Dikarya</taxon>
        <taxon>Ascomycota</taxon>
        <taxon>Pezizomycotina</taxon>
        <taxon>Dothideomycetes</taxon>
        <taxon>Pleosporomycetidae</taxon>
        <taxon>Pleosporales</taxon>
        <taxon>Pleosporineae</taxon>
        <taxon>Phaeosphaeriaceae</taxon>
        <taxon>Ophiobolus</taxon>
    </lineage>
</organism>
<protein>
    <submittedName>
        <fullName evidence="4">S-adenosyl-L-methionine-dependent methyltransferase</fullName>
    </submittedName>
</protein>
<dbReference type="Gene3D" id="3.40.50.150">
    <property type="entry name" value="Vaccinia Virus protein VP39"/>
    <property type="match status" value="1"/>
</dbReference>
<dbReference type="GO" id="GO:0032259">
    <property type="term" value="P:methylation"/>
    <property type="evidence" value="ECO:0007669"/>
    <property type="project" value="UniProtKB-KW"/>
</dbReference>
<gene>
    <name evidence="4" type="ORF">CC86DRAFT_378486</name>
</gene>
<accession>A0A6A7AEP5</accession>
<dbReference type="Gene3D" id="1.10.150.290">
    <property type="entry name" value="S-adenosyl-L-methionine-dependent methyltransferases"/>
    <property type="match status" value="1"/>
</dbReference>
<feature type="domain" description="Methyltransferase" evidence="3">
    <location>
        <begin position="44"/>
        <end position="134"/>
    </location>
</feature>
<dbReference type="SUPFAM" id="SSF53335">
    <property type="entry name" value="S-adenosyl-L-methionine-dependent methyltransferases"/>
    <property type="match status" value="1"/>
</dbReference>
<dbReference type="EMBL" id="MU006218">
    <property type="protein sequence ID" value="KAF2831696.1"/>
    <property type="molecule type" value="Genomic_DNA"/>
</dbReference>
<dbReference type="OrthoDB" id="66144at2759"/>
<keyword evidence="5" id="KW-1185">Reference proteome</keyword>
<name>A0A6A7AEP5_9PLEO</name>
<dbReference type="InterPro" id="IPR029063">
    <property type="entry name" value="SAM-dependent_MTases_sf"/>
</dbReference>
<sequence>MAAQPEKKDWSATQYLKFGNERTRAVHDLLAQVTPHISSPNPRIYDLGCGPGNSTQALLSAFPSARITGMDSSPDMLSKARATLPDVEFVSSDLSTYKPDQAADLLFSNAVFHWLRTDNRIPTLSKLFKNLQPGAVLAIQVPDNYHFPSHTLMRTTACLTNKPWSKYFSSSHIGDTSDSSRPDLDPIEPPSSFYNALSPHASLVNVWRTEYQHVLSDHGAIVEWVRATGLQPYLNCIEDEGAREAFLTEYEERLKGEYERLGDGRVMLGYPRLFVVAVRK</sequence>
<evidence type="ECO:0000313" key="5">
    <source>
        <dbReference type="Proteomes" id="UP000799424"/>
    </source>
</evidence>
<dbReference type="AlphaFoldDB" id="A0A6A7AEP5"/>
<reference evidence="4" key="1">
    <citation type="journal article" date="2020" name="Stud. Mycol.">
        <title>101 Dothideomycetes genomes: a test case for predicting lifestyles and emergence of pathogens.</title>
        <authorList>
            <person name="Haridas S."/>
            <person name="Albert R."/>
            <person name="Binder M."/>
            <person name="Bloem J."/>
            <person name="Labutti K."/>
            <person name="Salamov A."/>
            <person name="Andreopoulos B."/>
            <person name="Baker S."/>
            <person name="Barry K."/>
            <person name="Bills G."/>
            <person name="Bluhm B."/>
            <person name="Cannon C."/>
            <person name="Castanera R."/>
            <person name="Culley D."/>
            <person name="Daum C."/>
            <person name="Ezra D."/>
            <person name="Gonzalez J."/>
            <person name="Henrissat B."/>
            <person name="Kuo A."/>
            <person name="Liang C."/>
            <person name="Lipzen A."/>
            <person name="Lutzoni F."/>
            <person name="Magnuson J."/>
            <person name="Mondo S."/>
            <person name="Nolan M."/>
            <person name="Ohm R."/>
            <person name="Pangilinan J."/>
            <person name="Park H.-J."/>
            <person name="Ramirez L."/>
            <person name="Alfaro M."/>
            <person name="Sun H."/>
            <person name="Tritt A."/>
            <person name="Yoshinaga Y."/>
            <person name="Zwiers L.-H."/>
            <person name="Turgeon B."/>
            <person name="Goodwin S."/>
            <person name="Spatafora J."/>
            <person name="Crous P."/>
            <person name="Grigoriev I."/>
        </authorList>
    </citation>
    <scope>NUCLEOTIDE SEQUENCE</scope>
    <source>
        <strain evidence="4">CBS 113818</strain>
    </source>
</reference>
<evidence type="ECO:0000259" key="3">
    <source>
        <dbReference type="Pfam" id="PF13649"/>
    </source>
</evidence>
<evidence type="ECO:0000313" key="4">
    <source>
        <dbReference type="EMBL" id="KAF2831696.1"/>
    </source>
</evidence>
<evidence type="ECO:0000256" key="1">
    <source>
        <dbReference type="ARBA" id="ARBA00022603"/>
    </source>
</evidence>
<dbReference type="PANTHER" id="PTHR43861:SF1">
    <property type="entry name" value="TRANS-ACONITATE 2-METHYLTRANSFERASE"/>
    <property type="match status" value="1"/>
</dbReference>
<proteinExistence type="predicted"/>
<dbReference type="PANTHER" id="PTHR43861">
    <property type="entry name" value="TRANS-ACONITATE 2-METHYLTRANSFERASE-RELATED"/>
    <property type="match status" value="1"/>
</dbReference>
<dbReference type="Proteomes" id="UP000799424">
    <property type="component" value="Unassembled WGS sequence"/>
</dbReference>
<dbReference type="Pfam" id="PF13649">
    <property type="entry name" value="Methyltransf_25"/>
    <property type="match status" value="1"/>
</dbReference>
<dbReference type="InterPro" id="IPR023149">
    <property type="entry name" value="Trans_acon_MeTrfase_C"/>
</dbReference>
<dbReference type="CDD" id="cd02440">
    <property type="entry name" value="AdoMet_MTases"/>
    <property type="match status" value="1"/>
</dbReference>
<evidence type="ECO:0000256" key="2">
    <source>
        <dbReference type="ARBA" id="ARBA00022679"/>
    </source>
</evidence>
<keyword evidence="1 4" id="KW-0489">Methyltransferase</keyword>